<dbReference type="EMBL" id="FXZK01000009">
    <property type="protein sequence ID" value="SMY09424.1"/>
    <property type="molecule type" value="Genomic_DNA"/>
</dbReference>
<dbReference type="InterPro" id="IPR050535">
    <property type="entry name" value="DNA_Repair-Maintenance_Comp"/>
</dbReference>
<dbReference type="GO" id="GO:0016787">
    <property type="term" value="F:hydrolase activity"/>
    <property type="evidence" value="ECO:0007669"/>
    <property type="project" value="UniProtKB-KW"/>
</dbReference>
<evidence type="ECO:0000259" key="2">
    <source>
        <dbReference type="Pfam" id="PF00149"/>
    </source>
</evidence>
<dbReference type="Proteomes" id="UP000201613">
    <property type="component" value="Unassembled WGS sequence"/>
</dbReference>
<feature type="domain" description="Calcineurin-like phosphoesterase" evidence="2">
    <location>
        <begin position="1"/>
        <end position="194"/>
    </location>
</feature>
<dbReference type="InterPro" id="IPR041796">
    <property type="entry name" value="Mre11_N"/>
</dbReference>
<dbReference type="InterPro" id="IPR004843">
    <property type="entry name" value="Calcineurin-like_PHP"/>
</dbReference>
<dbReference type="Gene3D" id="3.60.21.10">
    <property type="match status" value="1"/>
</dbReference>
<dbReference type="PANTHER" id="PTHR30337">
    <property type="entry name" value="COMPONENT OF ATP-DEPENDENT DSDNA EXONUCLEASE"/>
    <property type="match status" value="1"/>
</dbReference>
<evidence type="ECO:0000313" key="3">
    <source>
        <dbReference type="EMBL" id="SMY09424.1"/>
    </source>
</evidence>
<gene>
    <name evidence="3" type="primary">yhaO</name>
    <name evidence="3" type="ORF">LOM8899_03591</name>
</gene>
<keyword evidence="1" id="KW-0378">Hydrolase</keyword>
<dbReference type="OrthoDB" id="9773856at2"/>
<dbReference type="CDD" id="cd00840">
    <property type="entry name" value="MPP_Mre11_N"/>
    <property type="match status" value="1"/>
</dbReference>
<dbReference type="RefSeq" id="WP_093993600.1">
    <property type="nucleotide sequence ID" value="NZ_FXZK01000009.1"/>
</dbReference>
<reference evidence="3 4" key="1">
    <citation type="submission" date="2017-05" db="EMBL/GenBank/DDBJ databases">
        <authorList>
            <person name="Song R."/>
            <person name="Chenine A.L."/>
            <person name="Ruprecht R.M."/>
        </authorList>
    </citation>
    <scope>NUCLEOTIDE SEQUENCE [LARGE SCALE GENOMIC DNA]</scope>
    <source>
        <strain evidence="3 4">CECT 8899</strain>
    </source>
</reference>
<proteinExistence type="predicted"/>
<evidence type="ECO:0000313" key="4">
    <source>
        <dbReference type="Proteomes" id="UP000201613"/>
    </source>
</evidence>
<dbReference type="AlphaFoldDB" id="A0A238LJ36"/>
<name>A0A238LJ36_9RHOB</name>
<evidence type="ECO:0000256" key="1">
    <source>
        <dbReference type="ARBA" id="ARBA00022801"/>
    </source>
</evidence>
<sequence length="392" mass="42283">MRLLISADIHLGSPIRSAALRNPELGERLKQASRDTFTGLVDLAIVEQVDALVLAGDIFDNDHPDLKSRAFLIAQLSRAAEAGVPTVLIRGNHDALLDHRAHGELGPNIHLLHKGTPTVEIAGVAFHGLSFDAAHETKSFLPDYPVPVPGKRNVGLMHTSLDGAAGHDPYAPCSSKDLMANGYDLWCLGHIHAPFEKVSGPVLAVMPGIPQPRHFGERSGGTVTMVTLADGPPEFQRHDIGRMGFAECALDLTECTNQQEVLRSLLDGLRAARVDGRDTAVRLQVISDRFATEMISELAGELLENIDGVYLDKVKVVAPPAKPGAVPDDLVRLMQEELDESGFRLAASEMLEDLRLALPAEIADELDEDHLDSLLAEAIAEVSKTLHARGAE</sequence>
<dbReference type="InterPro" id="IPR029052">
    <property type="entry name" value="Metallo-depent_PP-like"/>
</dbReference>
<dbReference type="SUPFAM" id="SSF56300">
    <property type="entry name" value="Metallo-dependent phosphatases"/>
    <property type="match status" value="1"/>
</dbReference>
<accession>A0A238LJ36</accession>
<keyword evidence="4" id="KW-1185">Reference proteome</keyword>
<dbReference type="Pfam" id="PF00149">
    <property type="entry name" value="Metallophos"/>
    <property type="match status" value="1"/>
</dbReference>
<dbReference type="PANTHER" id="PTHR30337:SF7">
    <property type="entry name" value="PHOSPHOESTERASE"/>
    <property type="match status" value="1"/>
</dbReference>
<organism evidence="3 4">
    <name type="scientific">Flavimaricola marinus</name>
    <dbReference type="NCBI Taxonomy" id="1819565"/>
    <lineage>
        <taxon>Bacteria</taxon>
        <taxon>Pseudomonadati</taxon>
        <taxon>Pseudomonadota</taxon>
        <taxon>Alphaproteobacteria</taxon>
        <taxon>Rhodobacterales</taxon>
        <taxon>Paracoccaceae</taxon>
        <taxon>Flavimaricola</taxon>
    </lineage>
</organism>
<protein>
    <submittedName>
        <fullName evidence="3">Putative metallophosphoesterase YhaO</fullName>
    </submittedName>
</protein>